<dbReference type="InterPro" id="IPR004837">
    <property type="entry name" value="NaCa_Exmemb"/>
</dbReference>
<reference evidence="6" key="1">
    <citation type="journal article" date="2014" name="Front. Microbiol.">
        <title>High frequency of phylogenetically diverse reductive dehalogenase-homologous genes in deep subseafloor sedimentary metagenomes.</title>
        <authorList>
            <person name="Kawai M."/>
            <person name="Futagami T."/>
            <person name="Toyoda A."/>
            <person name="Takaki Y."/>
            <person name="Nishi S."/>
            <person name="Hori S."/>
            <person name="Arai W."/>
            <person name="Tsubouchi T."/>
            <person name="Morono Y."/>
            <person name="Uchiyama I."/>
            <person name="Ito T."/>
            <person name="Fujiyama A."/>
            <person name="Inagaki F."/>
            <person name="Takami H."/>
        </authorList>
    </citation>
    <scope>NUCLEOTIDE SEQUENCE</scope>
    <source>
        <strain evidence="6">Expedition CK06-06</strain>
    </source>
</reference>
<feature type="domain" description="Sodium/calcium exchanger membrane region" evidence="5">
    <location>
        <begin position="6"/>
        <end position="93"/>
    </location>
</feature>
<dbReference type="PANTHER" id="PTHR10846">
    <property type="entry name" value="SODIUM/POTASSIUM/CALCIUM EXCHANGER"/>
    <property type="match status" value="1"/>
</dbReference>
<dbReference type="Gene3D" id="1.20.1420.30">
    <property type="entry name" value="NCX, central ion-binding region"/>
    <property type="match status" value="1"/>
</dbReference>
<dbReference type="AlphaFoldDB" id="X1PDS6"/>
<keyword evidence="2" id="KW-0812">Transmembrane</keyword>
<dbReference type="PANTHER" id="PTHR10846:SF8">
    <property type="entry name" value="INNER MEMBRANE PROTEIN YRBG"/>
    <property type="match status" value="1"/>
</dbReference>
<dbReference type="GO" id="GO:0008273">
    <property type="term" value="F:calcium, potassium:sodium antiporter activity"/>
    <property type="evidence" value="ECO:0007669"/>
    <property type="project" value="TreeGrafter"/>
</dbReference>
<evidence type="ECO:0000256" key="2">
    <source>
        <dbReference type="ARBA" id="ARBA00022692"/>
    </source>
</evidence>
<evidence type="ECO:0000256" key="1">
    <source>
        <dbReference type="ARBA" id="ARBA00004141"/>
    </source>
</evidence>
<keyword evidence="4" id="KW-0472">Membrane</keyword>
<organism evidence="6">
    <name type="scientific">marine sediment metagenome</name>
    <dbReference type="NCBI Taxonomy" id="412755"/>
    <lineage>
        <taxon>unclassified sequences</taxon>
        <taxon>metagenomes</taxon>
        <taxon>ecological metagenomes</taxon>
    </lineage>
</organism>
<dbReference type="Pfam" id="PF01699">
    <property type="entry name" value="Na_Ca_ex"/>
    <property type="match status" value="1"/>
</dbReference>
<dbReference type="GO" id="GO:0005262">
    <property type="term" value="F:calcium channel activity"/>
    <property type="evidence" value="ECO:0007669"/>
    <property type="project" value="TreeGrafter"/>
</dbReference>
<dbReference type="GO" id="GO:0006874">
    <property type="term" value="P:intracellular calcium ion homeostasis"/>
    <property type="evidence" value="ECO:0007669"/>
    <property type="project" value="TreeGrafter"/>
</dbReference>
<proteinExistence type="predicted"/>
<gene>
    <name evidence="6" type="ORF">S06H3_51974</name>
</gene>
<dbReference type="GO" id="GO:0005886">
    <property type="term" value="C:plasma membrane"/>
    <property type="evidence" value="ECO:0007669"/>
    <property type="project" value="TreeGrafter"/>
</dbReference>
<evidence type="ECO:0000256" key="3">
    <source>
        <dbReference type="ARBA" id="ARBA00022989"/>
    </source>
</evidence>
<name>X1PDS6_9ZZZZ</name>
<keyword evidence="3" id="KW-1133">Transmembrane helix</keyword>
<evidence type="ECO:0000259" key="5">
    <source>
        <dbReference type="Pfam" id="PF01699"/>
    </source>
</evidence>
<dbReference type="InterPro" id="IPR004481">
    <property type="entry name" value="K/Na/Ca-exchanger"/>
</dbReference>
<sequence>MNLIWACLLLAGGLVILARCAGLLVTGAVGLAKRLGVSPFIIGLTIMAMGTSAPEAAAGIAAAVRGMGDVAIGDVYGSNIANLALVGGLCALI</sequence>
<comment type="subcellular location">
    <subcellularLocation>
        <location evidence="1">Membrane</location>
        <topology evidence="1">Multi-pass membrane protein</topology>
    </subcellularLocation>
</comment>
<dbReference type="InterPro" id="IPR044880">
    <property type="entry name" value="NCX_ion-bd_dom_sf"/>
</dbReference>
<evidence type="ECO:0000256" key="4">
    <source>
        <dbReference type="ARBA" id="ARBA00023136"/>
    </source>
</evidence>
<protein>
    <recommendedName>
        <fullName evidence="5">Sodium/calcium exchanger membrane region domain-containing protein</fullName>
    </recommendedName>
</protein>
<evidence type="ECO:0000313" key="6">
    <source>
        <dbReference type="EMBL" id="GAI40631.1"/>
    </source>
</evidence>
<comment type="caution">
    <text evidence="6">The sequence shown here is derived from an EMBL/GenBank/DDBJ whole genome shotgun (WGS) entry which is preliminary data.</text>
</comment>
<dbReference type="EMBL" id="BARV01033022">
    <property type="protein sequence ID" value="GAI40631.1"/>
    <property type="molecule type" value="Genomic_DNA"/>
</dbReference>
<accession>X1PDS6</accession>